<dbReference type="EMBL" id="ML976719">
    <property type="protein sequence ID" value="KAF1968543.1"/>
    <property type="molecule type" value="Genomic_DNA"/>
</dbReference>
<proteinExistence type="predicted"/>
<sequence>MSTSRAVMVAMLGKTLHYSELHTALSSSAISTNHRLRRKGIARSGRASSLLAVAT</sequence>
<dbReference type="Proteomes" id="UP000800036">
    <property type="component" value="Unassembled WGS sequence"/>
</dbReference>
<evidence type="ECO:0000313" key="2">
    <source>
        <dbReference type="Proteomes" id="UP000800036"/>
    </source>
</evidence>
<protein>
    <submittedName>
        <fullName evidence="1">Uncharacterized protein</fullName>
    </submittedName>
</protein>
<evidence type="ECO:0000313" key="1">
    <source>
        <dbReference type="EMBL" id="KAF1968543.1"/>
    </source>
</evidence>
<accession>A0A6A5UTM1</accession>
<dbReference type="OrthoDB" id="10484636at2759"/>
<name>A0A6A5UTM1_9PLEO</name>
<keyword evidence="2" id="KW-1185">Reference proteome</keyword>
<organism evidence="1 2">
    <name type="scientific">Bimuria novae-zelandiae CBS 107.79</name>
    <dbReference type="NCBI Taxonomy" id="1447943"/>
    <lineage>
        <taxon>Eukaryota</taxon>
        <taxon>Fungi</taxon>
        <taxon>Dikarya</taxon>
        <taxon>Ascomycota</taxon>
        <taxon>Pezizomycotina</taxon>
        <taxon>Dothideomycetes</taxon>
        <taxon>Pleosporomycetidae</taxon>
        <taxon>Pleosporales</taxon>
        <taxon>Massarineae</taxon>
        <taxon>Didymosphaeriaceae</taxon>
        <taxon>Bimuria</taxon>
    </lineage>
</organism>
<gene>
    <name evidence="1" type="ORF">BU23DRAFT_261275</name>
</gene>
<dbReference type="AlphaFoldDB" id="A0A6A5UTM1"/>
<reference evidence="1" key="1">
    <citation type="journal article" date="2020" name="Stud. Mycol.">
        <title>101 Dothideomycetes genomes: a test case for predicting lifestyles and emergence of pathogens.</title>
        <authorList>
            <person name="Haridas S."/>
            <person name="Albert R."/>
            <person name="Binder M."/>
            <person name="Bloem J."/>
            <person name="Labutti K."/>
            <person name="Salamov A."/>
            <person name="Andreopoulos B."/>
            <person name="Baker S."/>
            <person name="Barry K."/>
            <person name="Bills G."/>
            <person name="Bluhm B."/>
            <person name="Cannon C."/>
            <person name="Castanera R."/>
            <person name="Culley D."/>
            <person name="Daum C."/>
            <person name="Ezra D."/>
            <person name="Gonzalez J."/>
            <person name="Henrissat B."/>
            <person name="Kuo A."/>
            <person name="Liang C."/>
            <person name="Lipzen A."/>
            <person name="Lutzoni F."/>
            <person name="Magnuson J."/>
            <person name="Mondo S."/>
            <person name="Nolan M."/>
            <person name="Ohm R."/>
            <person name="Pangilinan J."/>
            <person name="Park H.-J."/>
            <person name="Ramirez L."/>
            <person name="Alfaro M."/>
            <person name="Sun H."/>
            <person name="Tritt A."/>
            <person name="Yoshinaga Y."/>
            <person name="Zwiers L.-H."/>
            <person name="Turgeon B."/>
            <person name="Goodwin S."/>
            <person name="Spatafora J."/>
            <person name="Crous P."/>
            <person name="Grigoriev I."/>
        </authorList>
    </citation>
    <scope>NUCLEOTIDE SEQUENCE</scope>
    <source>
        <strain evidence="1">CBS 107.79</strain>
    </source>
</reference>